<feature type="region of interest" description="Disordered" evidence="11">
    <location>
        <begin position="375"/>
        <end position="395"/>
    </location>
</feature>
<gene>
    <name evidence="13" type="ORF">Krac_1364</name>
</gene>
<dbReference type="InterPro" id="IPR015943">
    <property type="entry name" value="WD40/YVTN_repeat-like_dom_sf"/>
</dbReference>
<dbReference type="OrthoDB" id="9762169at2"/>
<dbReference type="GO" id="GO:0005524">
    <property type="term" value="F:ATP binding"/>
    <property type="evidence" value="ECO:0007669"/>
    <property type="project" value="UniProtKB-UniRule"/>
</dbReference>
<feature type="compositionally biased region" description="Pro residues" evidence="11">
    <location>
        <begin position="378"/>
        <end position="395"/>
    </location>
</feature>
<keyword evidence="2 13" id="KW-0723">Serine/threonine-protein kinase</keyword>
<feature type="domain" description="Protein kinase" evidence="12">
    <location>
        <begin position="19"/>
        <end position="291"/>
    </location>
</feature>
<dbReference type="Gene3D" id="2.130.10.10">
    <property type="entry name" value="YVTN repeat-like/Quinoprotein amine dehydrogenase"/>
    <property type="match status" value="2"/>
</dbReference>
<organism evidence="13 14">
    <name type="scientific">Ktedonobacter racemifer DSM 44963</name>
    <dbReference type="NCBI Taxonomy" id="485913"/>
    <lineage>
        <taxon>Bacteria</taxon>
        <taxon>Bacillati</taxon>
        <taxon>Chloroflexota</taxon>
        <taxon>Ktedonobacteria</taxon>
        <taxon>Ktedonobacterales</taxon>
        <taxon>Ktedonobacteraceae</taxon>
        <taxon>Ktedonobacter</taxon>
    </lineage>
</organism>
<dbReference type="AlphaFoldDB" id="D6U6Y7"/>
<evidence type="ECO:0000256" key="11">
    <source>
        <dbReference type="SAM" id="MobiDB-lite"/>
    </source>
</evidence>
<accession>D6U6Y7</accession>
<feature type="region of interest" description="Disordered" evidence="11">
    <location>
        <begin position="298"/>
        <end position="328"/>
    </location>
</feature>
<dbReference type="Gene3D" id="3.30.200.20">
    <property type="entry name" value="Phosphorylase Kinase, domain 1"/>
    <property type="match status" value="1"/>
</dbReference>
<keyword evidence="3" id="KW-0808">Transferase</keyword>
<dbReference type="SMART" id="SM00320">
    <property type="entry name" value="WD40"/>
    <property type="match status" value="4"/>
</dbReference>
<dbReference type="Pfam" id="PF00069">
    <property type="entry name" value="Pkinase"/>
    <property type="match status" value="1"/>
</dbReference>
<dbReference type="Proteomes" id="UP000004508">
    <property type="component" value="Unassembled WGS sequence"/>
</dbReference>
<evidence type="ECO:0000313" key="13">
    <source>
        <dbReference type="EMBL" id="EFH80748.1"/>
    </source>
</evidence>
<evidence type="ECO:0000256" key="10">
    <source>
        <dbReference type="PROSITE-ProRule" id="PRU10141"/>
    </source>
</evidence>
<dbReference type="PANTHER" id="PTHR43289:SF6">
    <property type="entry name" value="SERINE_THREONINE-PROTEIN KINASE NEKL-3"/>
    <property type="match status" value="1"/>
</dbReference>
<dbReference type="SMART" id="SM00220">
    <property type="entry name" value="S_TKc"/>
    <property type="match status" value="1"/>
</dbReference>
<evidence type="ECO:0000256" key="9">
    <source>
        <dbReference type="PROSITE-ProRule" id="PRU00221"/>
    </source>
</evidence>
<dbReference type="PROSITE" id="PS50011">
    <property type="entry name" value="PROTEIN_KINASE_DOM"/>
    <property type="match status" value="1"/>
</dbReference>
<dbReference type="RefSeq" id="WP_007923509.1">
    <property type="nucleotide sequence ID" value="NZ_ADVG01000005.1"/>
</dbReference>
<reference evidence="13 14" key="1">
    <citation type="journal article" date="2011" name="Stand. Genomic Sci.">
        <title>Non-contiguous finished genome sequence and contextual data of the filamentous soil bacterium Ktedonobacter racemifer type strain (SOSP1-21).</title>
        <authorList>
            <person name="Chang Y.J."/>
            <person name="Land M."/>
            <person name="Hauser L."/>
            <person name="Chertkov O."/>
            <person name="Del Rio T.G."/>
            <person name="Nolan M."/>
            <person name="Copeland A."/>
            <person name="Tice H."/>
            <person name="Cheng J.F."/>
            <person name="Lucas S."/>
            <person name="Han C."/>
            <person name="Goodwin L."/>
            <person name="Pitluck S."/>
            <person name="Ivanova N."/>
            <person name="Ovchinikova G."/>
            <person name="Pati A."/>
            <person name="Chen A."/>
            <person name="Palaniappan K."/>
            <person name="Mavromatis K."/>
            <person name="Liolios K."/>
            <person name="Brettin T."/>
            <person name="Fiebig A."/>
            <person name="Rohde M."/>
            <person name="Abt B."/>
            <person name="Goker M."/>
            <person name="Detter J.C."/>
            <person name="Woyke T."/>
            <person name="Bristow J."/>
            <person name="Eisen J.A."/>
            <person name="Markowitz V."/>
            <person name="Hugenholtz P."/>
            <person name="Kyrpides N.C."/>
            <person name="Klenk H.P."/>
            <person name="Lapidus A."/>
        </authorList>
    </citation>
    <scope>NUCLEOTIDE SEQUENCE [LARGE SCALE GENOMIC DNA]</scope>
    <source>
        <strain evidence="14">DSM 44963</strain>
    </source>
</reference>
<dbReference type="EMBL" id="ADVG01000005">
    <property type="protein sequence ID" value="EFH80748.1"/>
    <property type="molecule type" value="Genomic_DNA"/>
</dbReference>
<dbReference type="CDD" id="cd14014">
    <property type="entry name" value="STKc_PknB_like"/>
    <property type="match status" value="1"/>
</dbReference>
<comment type="catalytic activity">
    <reaction evidence="8">
        <text>L-seryl-[protein] + ATP = O-phospho-L-seryl-[protein] + ADP + H(+)</text>
        <dbReference type="Rhea" id="RHEA:17989"/>
        <dbReference type="Rhea" id="RHEA-COMP:9863"/>
        <dbReference type="Rhea" id="RHEA-COMP:11604"/>
        <dbReference type="ChEBI" id="CHEBI:15378"/>
        <dbReference type="ChEBI" id="CHEBI:29999"/>
        <dbReference type="ChEBI" id="CHEBI:30616"/>
        <dbReference type="ChEBI" id="CHEBI:83421"/>
        <dbReference type="ChEBI" id="CHEBI:456216"/>
        <dbReference type="EC" id="2.7.11.1"/>
    </reaction>
</comment>
<keyword evidence="5 13" id="KW-0418">Kinase</keyword>
<dbReference type="eggNOG" id="COG0515">
    <property type="taxonomic scope" value="Bacteria"/>
</dbReference>
<dbReference type="PROSITE" id="PS00107">
    <property type="entry name" value="PROTEIN_KINASE_ATP"/>
    <property type="match status" value="1"/>
</dbReference>
<evidence type="ECO:0000313" key="14">
    <source>
        <dbReference type="Proteomes" id="UP000004508"/>
    </source>
</evidence>
<evidence type="ECO:0000256" key="1">
    <source>
        <dbReference type="ARBA" id="ARBA00012513"/>
    </source>
</evidence>
<evidence type="ECO:0000256" key="3">
    <source>
        <dbReference type="ARBA" id="ARBA00022679"/>
    </source>
</evidence>
<keyword evidence="14" id="KW-1185">Reference proteome</keyword>
<evidence type="ECO:0000256" key="2">
    <source>
        <dbReference type="ARBA" id="ARBA00022527"/>
    </source>
</evidence>
<dbReference type="InterPro" id="IPR000719">
    <property type="entry name" value="Prot_kinase_dom"/>
</dbReference>
<feature type="binding site" evidence="10">
    <location>
        <position position="48"/>
    </location>
    <ligand>
        <name>ATP</name>
        <dbReference type="ChEBI" id="CHEBI:30616"/>
    </ligand>
</feature>
<dbReference type="EC" id="2.7.11.1" evidence="1"/>
<keyword evidence="6 10" id="KW-0067">ATP-binding</keyword>
<dbReference type="PROSITE" id="PS00108">
    <property type="entry name" value="PROTEIN_KINASE_ST"/>
    <property type="match status" value="1"/>
</dbReference>
<sequence>MANDGFISQQAIARTLGRYQVIKRIGRGGMADVWLCEDPRLHRQVAIKTLPAHAPDDVAFTRRFEVEAQAAAALTHPHIVSVHDYGEHSLPNGQVITYIVMPYLPGGSLADRIEALTAAKQHMPIEEALTYLAQAADAIDYAHQQGVVHRDIKPGNMLLRDANWLLLSDFGIAHLLSGNDAEVHTGAGFGTPEYMAPEQARGRDVPSSDIYSLAVIAFQLFTGRLPFIAETTYALSVQHILTPPPSPRQFNPQLPVQLEQAILHALAKKPEERPGSAQVFFAELIRAYPGLAPRFTSEAPLPASSHTPHTLPPLNENASLSRDQHSTITQSRLRFSGFLPASDKPITRRTALAGGGIAALLLAGGGSAWFLTHQSKPTPKPPVQAPTPPARPNPNGPNLVIRDINIDTISGLAWSPQGNFLTTMPGTSDTIYTWDIEHMRANATPQPGAKLNLKYGSKTLAWSPDGSILALGNTNEETLSDFHTMSLDLYTRDFSGRAPGFQKPIFAKGAGTLNGLTWTRQKYLFSVSYIADAEDYQHFYLWGLDCNKPGQTTMNATKIKAYIGGGISPANTLVKASPDGQKIAIACEGGILVGTASMNGGLPTWQDAPGQLPLPQDQNFQDLLTVSWSPDGNKVAGYYSSNTTALAVWDVGKGTKQTALTTTLSNKITTLAYGTNGKTPLIATGTPDGQIQLWDTNHFDQPVATLSSDVKKAVQALAWSADYKWLAASYNDDYATTHIWKMQGRTF</sequence>
<keyword evidence="9" id="KW-0853">WD repeat</keyword>
<dbReference type="Gene3D" id="1.10.510.10">
    <property type="entry name" value="Transferase(Phosphotransferase) domain 1"/>
    <property type="match status" value="1"/>
</dbReference>
<dbReference type="InterPro" id="IPR008271">
    <property type="entry name" value="Ser/Thr_kinase_AS"/>
</dbReference>
<dbReference type="PROSITE" id="PS50082">
    <property type="entry name" value="WD_REPEATS_2"/>
    <property type="match status" value="1"/>
</dbReference>
<dbReference type="InterPro" id="IPR036322">
    <property type="entry name" value="WD40_repeat_dom_sf"/>
</dbReference>
<evidence type="ECO:0000256" key="7">
    <source>
        <dbReference type="ARBA" id="ARBA00047899"/>
    </source>
</evidence>
<dbReference type="PANTHER" id="PTHR43289">
    <property type="entry name" value="MITOGEN-ACTIVATED PROTEIN KINASE KINASE KINASE 20-RELATED"/>
    <property type="match status" value="1"/>
</dbReference>
<evidence type="ECO:0000256" key="5">
    <source>
        <dbReference type="ARBA" id="ARBA00022777"/>
    </source>
</evidence>
<comment type="caution">
    <text evidence="13">The sequence shown here is derived from an EMBL/GenBank/DDBJ whole genome shotgun (WGS) entry which is preliminary data.</text>
</comment>
<dbReference type="InParanoid" id="D6U6Y7"/>
<dbReference type="STRING" id="485913.Krac_1364"/>
<evidence type="ECO:0000256" key="6">
    <source>
        <dbReference type="ARBA" id="ARBA00022840"/>
    </source>
</evidence>
<dbReference type="GO" id="GO:0004674">
    <property type="term" value="F:protein serine/threonine kinase activity"/>
    <property type="evidence" value="ECO:0007669"/>
    <property type="project" value="UniProtKB-KW"/>
</dbReference>
<dbReference type="InterPro" id="IPR001680">
    <property type="entry name" value="WD40_rpt"/>
</dbReference>
<dbReference type="SUPFAM" id="SSF50978">
    <property type="entry name" value="WD40 repeat-like"/>
    <property type="match status" value="1"/>
</dbReference>
<feature type="repeat" description="WD" evidence="9">
    <location>
        <begin position="661"/>
        <end position="695"/>
    </location>
</feature>
<comment type="catalytic activity">
    <reaction evidence="7">
        <text>L-threonyl-[protein] + ATP = O-phospho-L-threonyl-[protein] + ADP + H(+)</text>
        <dbReference type="Rhea" id="RHEA:46608"/>
        <dbReference type="Rhea" id="RHEA-COMP:11060"/>
        <dbReference type="Rhea" id="RHEA-COMP:11605"/>
        <dbReference type="ChEBI" id="CHEBI:15378"/>
        <dbReference type="ChEBI" id="CHEBI:30013"/>
        <dbReference type="ChEBI" id="CHEBI:30616"/>
        <dbReference type="ChEBI" id="CHEBI:61977"/>
        <dbReference type="ChEBI" id="CHEBI:456216"/>
        <dbReference type="EC" id="2.7.11.1"/>
    </reaction>
</comment>
<evidence type="ECO:0000256" key="4">
    <source>
        <dbReference type="ARBA" id="ARBA00022741"/>
    </source>
</evidence>
<dbReference type="InterPro" id="IPR011009">
    <property type="entry name" value="Kinase-like_dom_sf"/>
</dbReference>
<name>D6U6Y7_KTERA</name>
<proteinExistence type="predicted"/>
<protein>
    <recommendedName>
        <fullName evidence="1">non-specific serine/threonine protein kinase</fullName>
        <ecNumber evidence="1">2.7.11.1</ecNumber>
    </recommendedName>
</protein>
<dbReference type="Pfam" id="PF00400">
    <property type="entry name" value="WD40"/>
    <property type="match status" value="1"/>
</dbReference>
<evidence type="ECO:0000259" key="12">
    <source>
        <dbReference type="PROSITE" id="PS50011"/>
    </source>
</evidence>
<keyword evidence="4 10" id="KW-0547">Nucleotide-binding</keyword>
<dbReference type="FunFam" id="3.30.200.20:FF:000035">
    <property type="entry name" value="Serine/threonine protein kinase Stk1"/>
    <property type="match status" value="1"/>
</dbReference>
<feature type="compositionally biased region" description="Polar residues" evidence="11">
    <location>
        <begin position="316"/>
        <end position="328"/>
    </location>
</feature>
<evidence type="ECO:0000256" key="8">
    <source>
        <dbReference type="ARBA" id="ARBA00048679"/>
    </source>
</evidence>
<dbReference type="InterPro" id="IPR017441">
    <property type="entry name" value="Protein_kinase_ATP_BS"/>
</dbReference>
<dbReference type="SUPFAM" id="SSF56112">
    <property type="entry name" value="Protein kinase-like (PK-like)"/>
    <property type="match status" value="1"/>
</dbReference>